<keyword evidence="1" id="KW-0808">Transferase</keyword>
<accession>A0A5C4LYZ7</accession>
<dbReference type="InterPro" id="IPR050482">
    <property type="entry name" value="Sensor_HK_TwoCompSys"/>
</dbReference>
<evidence type="ECO:0000256" key="1">
    <source>
        <dbReference type="ARBA" id="ARBA00022679"/>
    </source>
</evidence>
<evidence type="ECO:0000313" key="4">
    <source>
        <dbReference type="EMBL" id="TNC24919.1"/>
    </source>
</evidence>
<dbReference type="EMBL" id="VDFW01000013">
    <property type="protein sequence ID" value="TNC24919.1"/>
    <property type="molecule type" value="Genomic_DNA"/>
</dbReference>
<evidence type="ECO:0008006" key="6">
    <source>
        <dbReference type="Google" id="ProtNLM"/>
    </source>
</evidence>
<keyword evidence="5" id="KW-1185">Reference proteome</keyword>
<dbReference type="Proteomes" id="UP000305546">
    <property type="component" value="Unassembled WGS sequence"/>
</dbReference>
<gene>
    <name evidence="4" type="ORF">FG385_16925</name>
</gene>
<dbReference type="SUPFAM" id="SSF55874">
    <property type="entry name" value="ATPase domain of HSP90 chaperone/DNA topoisomerase II/histidine kinase"/>
    <property type="match status" value="1"/>
</dbReference>
<dbReference type="InterPro" id="IPR036890">
    <property type="entry name" value="HATPase_C_sf"/>
</dbReference>
<dbReference type="PANTHER" id="PTHR24421:SF63">
    <property type="entry name" value="SENSOR HISTIDINE KINASE DESK"/>
    <property type="match status" value="1"/>
</dbReference>
<dbReference type="AlphaFoldDB" id="A0A5C4LYZ7"/>
<name>A0A5C4LYZ7_9PSEU</name>
<dbReference type="GO" id="GO:0016301">
    <property type="term" value="F:kinase activity"/>
    <property type="evidence" value="ECO:0007669"/>
    <property type="project" value="UniProtKB-KW"/>
</dbReference>
<dbReference type="PANTHER" id="PTHR24421">
    <property type="entry name" value="NITRATE/NITRITE SENSOR PROTEIN NARX-RELATED"/>
    <property type="match status" value="1"/>
</dbReference>
<evidence type="ECO:0000256" key="2">
    <source>
        <dbReference type="ARBA" id="ARBA00022777"/>
    </source>
</evidence>
<evidence type="ECO:0000256" key="3">
    <source>
        <dbReference type="ARBA" id="ARBA00023012"/>
    </source>
</evidence>
<protein>
    <recommendedName>
        <fullName evidence="6">ATP-binding protein</fullName>
    </recommendedName>
</protein>
<reference evidence="4 5" key="1">
    <citation type="submission" date="2019-06" db="EMBL/GenBank/DDBJ databases">
        <title>Amycolatopsis alkalitolerans sp. nov., isolated from Gastrodia elata Blume.</title>
        <authorList>
            <person name="Narsing Rao M.P."/>
            <person name="Li W.J."/>
        </authorList>
    </citation>
    <scope>NUCLEOTIDE SEQUENCE [LARGE SCALE GENOMIC DNA]</scope>
    <source>
        <strain evidence="4 5">SYSUP0005</strain>
    </source>
</reference>
<dbReference type="CDD" id="cd16917">
    <property type="entry name" value="HATPase_UhpB-NarQ-NarX-like"/>
    <property type="match status" value="1"/>
</dbReference>
<dbReference type="RefSeq" id="WP_139097707.1">
    <property type="nucleotide sequence ID" value="NZ_VDFW01000013.1"/>
</dbReference>
<sequence>MSDYRKASLAAELTNARAALRAAGIETELPRTIDEVDARAREVFAYVLREGITNVVRHSGATRCQVMFGPCSLEIVDNGHGADGAGDGHGLHGLRERMSAIDGELMTESAPGKGFRLKASIR</sequence>
<dbReference type="OrthoDB" id="5241784at2"/>
<comment type="caution">
    <text evidence="4">The sequence shown here is derived from an EMBL/GenBank/DDBJ whole genome shotgun (WGS) entry which is preliminary data.</text>
</comment>
<proteinExistence type="predicted"/>
<dbReference type="GO" id="GO:0000160">
    <property type="term" value="P:phosphorelay signal transduction system"/>
    <property type="evidence" value="ECO:0007669"/>
    <property type="project" value="UniProtKB-KW"/>
</dbReference>
<keyword evidence="2" id="KW-0418">Kinase</keyword>
<keyword evidence="3" id="KW-0902">Two-component regulatory system</keyword>
<evidence type="ECO:0000313" key="5">
    <source>
        <dbReference type="Proteomes" id="UP000305546"/>
    </source>
</evidence>
<organism evidence="4 5">
    <name type="scientific">Amycolatopsis alkalitolerans</name>
    <dbReference type="NCBI Taxonomy" id="2547244"/>
    <lineage>
        <taxon>Bacteria</taxon>
        <taxon>Bacillati</taxon>
        <taxon>Actinomycetota</taxon>
        <taxon>Actinomycetes</taxon>
        <taxon>Pseudonocardiales</taxon>
        <taxon>Pseudonocardiaceae</taxon>
        <taxon>Amycolatopsis</taxon>
    </lineage>
</organism>
<dbReference type="Gene3D" id="3.30.565.10">
    <property type="entry name" value="Histidine kinase-like ATPase, C-terminal domain"/>
    <property type="match status" value="1"/>
</dbReference>